<dbReference type="RefSeq" id="WP_272088533.1">
    <property type="nucleotide sequence ID" value="NZ_JAQNDL010000002.1"/>
</dbReference>
<sequence>MSPRSLRALALLVALAAACGGEPVKLAPRAEKLEVRPPPPAPTTVHLAIDGASGQLGFAMEAPIEKIRGKVPASALSGEVWLDPTDLAKSRGLVRVDLRQLELYQRTVPEGGKEFGEEIKSDTQNEHARHWLEISPDTPADELAKNSVVEFALARISDASATDLSKVTGSERTVTFTASGEFLLHQRKAEKSVKLEAVFRYDGDALREVHVKSVEPLTIGLDEYDVRPRTGFSQLAAKTLEQLAPKVAKEAQVSLEFVAKPDGKTASPAGPSTPGPADAPPSGAAAPTAPATASSPGAAPTPAPANQ</sequence>
<name>A0ABT5E2G4_9BACT</name>
<evidence type="ECO:0008006" key="4">
    <source>
        <dbReference type="Google" id="ProtNLM"/>
    </source>
</evidence>
<protein>
    <recommendedName>
        <fullName evidence="4">YceI-like domain-containing protein</fullName>
    </recommendedName>
</protein>
<proteinExistence type="predicted"/>
<evidence type="ECO:0000313" key="3">
    <source>
        <dbReference type="Proteomes" id="UP001221686"/>
    </source>
</evidence>
<reference evidence="2 3" key="1">
    <citation type="submission" date="2022-11" db="EMBL/GenBank/DDBJ databases">
        <title>Minimal conservation of predation-associated metabolite biosynthetic gene clusters underscores biosynthetic potential of Myxococcota including descriptions for ten novel species: Archangium lansinium sp. nov., Myxococcus landrumus sp. nov., Nannocystis bai.</title>
        <authorList>
            <person name="Ahearne A."/>
            <person name="Stevens C."/>
            <person name="Dowd S."/>
        </authorList>
    </citation>
    <scope>NUCLEOTIDE SEQUENCE [LARGE SCALE GENOMIC DNA]</scope>
    <source>
        <strain evidence="2 3">BB15-2</strain>
    </source>
</reference>
<gene>
    <name evidence="2" type="ORF">POL25_24275</name>
</gene>
<dbReference type="EMBL" id="JAQNDL010000002">
    <property type="protein sequence ID" value="MDC0720038.1"/>
    <property type="molecule type" value="Genomic_DNA"/>
</dbReference>
<feature type="region of interest" description="Disordered" evidence="1">
    <location>
        <begin position="259"/>
        <end position="307"/>
    </location>
</feature>
<evidence type="ECO:0000313" key="2">
    <source>
        <dbReference type="EMBL" id="MDC0720038.1"/>
    </source>
</evidence>
<accession>A0ABT5E2G4</accession>
<feature type="compositionally biased region" description="Low complexity" evidence="1">
    <location>
        <begin position="280"/>
        <end position="298"/>
    </location>
</feature>
<comment type="caution">
    <text evidence="2">The sequence shown here is derived from an EMBL/GenBank/DDBJ whole genome shotgun (WGS) entry which is preliminary data.</text>
</comment>
<dbReference type="PROSITE" id="PS51257">
    <property type="entry name" value="PROKAR_LIPOPROTEIN"/>
    <property type="match status" value="1"/>
</dbReference>
<evidence type="ECO:0000256" key="1">
    <source>
        <dbReference type="SAM" id="MobiDB-lite"/>
    </source>
</evidence>
<keyword evidence="3" id="KW-1185">Reference proteome</keyword>
<dbReference type="Proteomes" id="UP001221686">
    <property type="component" value="Unassembled WGS sequence"/>
</dbReference>
<organism evidence="2 3">
    <name type="scientific">Nannocystis bainbridge</name>
    <dbReference type="NCBI Taxonomy" id="2995303"/>
    <lineage>
        <taxon>Bacteria</taxon>
        <taxon>Pseudomonadati</taxon>
        <taxon>Myxococcota</taxon>
        <taxon>Polyangia</taxon>
        <taxon>Nannocystales</taxon>
        <taxon>Nannocystaceae</taxon>
        <taxon>Nannocystis</taxon>
    </lineage>
</organism>